<evidence type="ECO:0000256" key="1">
    <source>
        <dbReference type="ARBA" id="ARBA00008668"/>
    </source>
</evidence>
<sequence>MNKKFCLIILFLLFSHLLNAEKFIVFGDSLSDTGNLARFTYNSGKIYNENLANYFGEPFPVPKGGASTLFGGAFGIKPPSLKGPNFAQGGATANTDLGMGRNFLSGSFIKFQTAKQINSFLKIKPKKENLKNYKVVYWIGGNDMRLASEVIDKYKTVEANSIINKSIQDIGKQIKQLADEGITFMIVPNVPDIAYTPKFFKQFTQTIKIDGKLLYNEKRWYRRGGIRDDEFDNLLDEPSLKTGATHDEIIKNAIKKMLEKQGEDASEEKVNKWFARYKEEREKLSRLGKHLNQGVDNELEKIKKTHPELAILRPDISSMISEVVAYPEYYGFTNASGTASKTFSSAVANIFRWGAGTGTDRIAAFEPEDNIEGKGGLDKRHLWKKGYHYVFGDEFHPSPEAHRIISDYIISLIETEDGKVYDGEVPYLGIASRNQTYLTNLKGSTSTQKYETNEEYIRGYVPYGAIRAREGAKIEWNGLKLINDGIAISSYGESSSIIVKNYYIKNTGRINAVVQAENGGNVILENGKLESKRGSRISYPFGIRINGENSKAILKNSELIMEGKNSVGISVGNLGILDLNSSIISIKGSNTKGLHIWNAKADLKNSKIEAKDGIGVWLFSNDRKNNNAFLNIENSNIIGKDYSVKISFNVTKFPVVAKISSKNSNIYGGIFTEKGNISDIYMENTSWKMGKDSFISNLALQSSQIYFSPEGKNNIFHTLTIEKDYKSNNSILYMKGKLEDDNSLTDRFVVKGDVEGQTWVDYQNTNGEGKATNYGIKIIDLAKSTDKNAFQLLNPIYVGKYEYTLLAGGNNATEAEDFYLTSNLIYKNGKAYIPTLSGNINTTSLKSLGTYAAQPTQLSLLRPKVSVKSLIPYANIESSFQNIFHLKNRESVFFATERIEKTLKEENKSKIEMKSSITKLSYPLYDKFGFFFSIDYSDIKLHDTVREYFNKDSQVGKLKTIDLNIGFYYQNYLFQKINFDHTLQYDLIQNRYKTEDISNTKYGYGVAYSSLLYTPLSLTKNWSFEPNYQIDILYYNFDNYHDYAIRNYLGGDFLWKKDQLSFQVGIRYKWDLQKIDGIKVENERLSHNYKGNSLFYKMGGEYNFSENLKLHGTINLKANGKNTSYEVGIKYKF</sequence>
<dbReference type="InterPro" id="IPR008265">
    <property type="entry name" value="Lipase_GDSL_AS"/>
</dbReference>
<dbReference type="Pfam" id="PF00657">
    <property type="entry name" value="Lipase_GDSL"/>
    <property type="match status" value="1"/>
</dbReference>
<gene>
    <name evidence="4" type="ORF">OCK72_06175</name>
</gene>
<organism evidence="4 5">
    <name type="scientific">Fusobacterium simiae</name>
    <dbReference type="NCBI Taxonomy" id="855"/>
    <lineage>
        <taxon>Bacteria</taxon>
        <taxon>Fusobacteriati</taxon>
        <taxon>Fusobacteriota</taxon>
        <taxon>Fusobacteriia</taxon>
        <taxon>Fusobacteriales</taxon>
        <taxon>Fusobacteriaceae</taxon>
        <taxon>Fusobacterium</taxon>
    </lineage>
</organism>
<name>A0ABT4DIE7_FUSSI</name>
<dbReference type="SUPFAM" id="SSF103515">
    <property type="entry name" value="Autotransporter"/>
    <property type="match status" value="1"/>
</dbReference>
<dbReference type="PROSITE" id="PS01098">
    <property type="entry name" value="LIPASE_GDSL_SER"/>
    <property type="match status" value="1"/>
</dbReference>
<keyword evidence="5" id="KW-1185">Reference proteome</keyword>
<dbReference type="GO" id="GO:0016787">
    <property type="term" value="F:hydrolase activity"/>
    <property type="evidence" value="ECO:0007669"/>
    <property type="project" value="UniProtKB-KW"/>
</dbReference>
<dbReference type="CDD" id="cd00253">
    <property type="entry name" value="PL_Passenger_AT"/>
    <property type="match status" value="1"/>
</dbReference>
<dbReference type="InterPro" id="IPR036709">
    <property type="entry name" value="Autotransporte_beta_dom_sf"/>
</dbReference>
<dbReference type="InterPro" id="IPR011050">
    <property type="entry name" value="Pectin_lyase_fold/virulence"/>
</dbReference>
<dbReference type="SUPFAM" id="SSF51126">
    <property type="entry name" value="Pectin lyase-like"/>
    <property type="match status" value="1"/>
</dbReference>
<feature type="domain" description="Autochaperone" evidence="3">
    <location>
        <begin position="693"/>
        <end position="805"/>
    </location>
</feature>
<dbReference type="PANTHER" id="PTHR22835:SF659">
    <property type="entry name" value="GDSL LIPASE_ACYLHYDROLASE, PUTATIVE (AFU_ORTHOLOGUE AFUA_2G00510)-RELATED"/>
    <property type="match status" value="1"/>
</dbReference>
<dbReference type="NCBIfam" id="TIGR01414">
    <property type="entry name" value="autotrans_barl"/>
    <property type="match status" value="1"/>
</dbReference>
<dbReference type="Proteomes" id="UP001062738">
    <property type="component" value="Unassembled WGS sequence"/>
</dbReference>
<protein>
    <submittedName>
        <fullName evidence="4">SGNH/GDSL hydrolase family protein</fullName>
    </submittedName>
</protein>
<evidence type="ECO:0000256" key="2">
    <source>
        <dbReference type="SAM" id="SignalP"/>
    </source>
</evidence>
<evidence type="ECO:0000313" key="5">
    <source>
        <dbReference type="Proteomes" id="UP001062738"/>
    </source>
</evidence>
<accession>A0ABT4DIE7</accession>
<comment type="caution">
    <text evidence="4">The sequence shown here is derived from an EMBL/GenBank/DDBJ whole genome shotgun (WGS) entry which is preliminary data.</text>
</comment>
<evidence type="ECO:0000259" key="3">
    <source>
        <dbReference type="Pfam" id="PF18883"/>
    </source>
</evidence>
<keyword evidence="4" id="KW-0378">Hydrolase</keyword>
<dbReference type="PANTHER" id="PTHR22835">
    <property type="entry name" value="ZINC FINGER FYVE DOMAIN CONTAINING PROTEIN"/>
    <property type="match status" value="1"/>
</dbReference>
<dbReference type="Pfam" id="PF18883">
    <property type="entry name" value="AC_1"/>
    <property type="match status" value="1"/>
</dbReference>
<reference evidence="4" key="1">
    <citation type="submission" date="2022-09" db="EMBL/GenBank/DDBJ databases">
        <authorList>
            <person name="Zoaiter M."/>
        </authorList>
    </citation>
    <scope>NUCLEOTIDE SEQUENCE</scope>
    <source>
        <strain evidence="4">DSM 19848</strain>
    </source>
</reference>
<dbReference type="InterPro" id="IPR036514">
    <property type="entry name" value="SGNH_hydro_sf"/>
</dbReference>
<keyword evidence="2" id="KW-0732">Signal</keyword>
<dbReference type="InterPro" id="IPR001087">
    <property type="entry name" value="GDSL"/>
</dbReference>
<dbReference type="EMBL" id="JAOXXL010000015">
    <property type="protein sequence ID" value="MCY7008243.1"/>
    <property type="molecule type" value="Genomic_DNA"/>
</dbReference>
<feature type="signal peptide" evidence="2">
    <location>
        <begin position="1"/>
        <end position="20"/>
    </location>
</feature>
<proteinExistence type="inferred from homology"/>
<dbReference type="InterPro" id="IPR043990">
    <property type="entry name" value="AC_1"/>
</dbReference>
<dbReference type="InterPro" id="IPR012332">
    <property type="entry name" value="Autotransporter_pectin_lyase_C"/>
</dbReference>
<feature type="chain" id="PRO_5046665239" evidence="2">
    <location>
        <begin position="21"/>
        <end position="1133"/>
    </location>
</feature>
<dbReference type="RefSeq" id="WP_265152201.1">
    <property type="nucleotide sequence ID" value="NZ_JAOXXL010000015.1"/>
</dbReference>
<dbReference type="Gene3D" id="2.40.128.130">
    <property type="entry name" value="Autotransporter beta-domain"/>
    <property type="match status" value="1"/>
</dbReference>
<dbReference type="Gene3D" id="3.40.50.1110">
    <property type="entry name" value="SGNH hydrolase"/>
    <property type="match status" value="1"/>
</dbReference>
<comment type="similarity">
    <text evidence="1">Belongs to the 'GDSL' lipolytic enzyme family.</text>
</comment>
<evidence type="ECO:0000313" key="4">
    <source>
        <dbReference type="EMBL" id="MCY7008243.1"/>
    </source>
</evidence>
<dbReference type="InterPro" id="IPR006315">
    <property type="entry name" value="OM_autotransptr_brl_dom"/>
</dbReference>
<dbReference type="Gene3D" id="2.160.20.20">
    <property type="match status" value="1"/>
</dbReference>